<comment type="caution">
    <text evidence="1">The sequence shown here is derived from an EMBL/GenBank/DDBJ whole genome shotgun (WGS) entry which is preliminary data.</text>
</comment>
<keyword evidence="2" id="KW-1185">Reference proteome</keyword>
<evidence type="ECO:0008006" key="3">
    <source>
        <dbReference type="Google" id="ProtNLM"/>
    </source>
</evidence>
<gene>
    <name evidence="1" type="ORF">GCM10009827_044010</name>
</gene>
<evidence type="ECO:0000313" key="1">
    <source>
        <dbReference type="EMBL" id="GAA1522874.1"/>
    </source>
</evidence>
<protein>
    <recommendedName>
        <fullName evidence="3">LigA protein</fullName>
    </recommendedName>
</protein>
<sequence length="448" mass="49171">MWLSSTATGNASGAGGNSPCRLCFLALIGHKHATSGSAFTIRSPGGLSVAKVTVIGHTAGSATHSVTLDGTTYPAEEIAQGAAFEVYATQPAPGFLPNPRPGARWPFRRFVHVTEVVAGGLSVYEDEPLLMPVTRTLDWTGLHKLTQTPSAAEWIAPIRRTAAVRRGTRMIKFLTGRQLGGHLRGWPISGFCYRAFDVAHLRTPQDLAILSSSSSPEDVVFAIRWRAVDPWDYDVPFADSYGGLVSMPPHDRLGSPVIGTGFSPSGRHIVPEFVTRDLAELPVPANTSLVAYTSDGTEVTLYTYLPEQRAWSRMHGPQWRHLLPDTIAADQEYFPTTTPLSRYVGRYRDNVYEAIVDPPGEFRVAAKTRAARYPLDALARRVPSATWRDAPCTVIREEGDWLRLRLSRPDGDAVARLGAHCVERGLYEAWAPGAEVTDAREEDHWFDL</sequence>
<name>A0ABN2APB3_9ACTN</name>
<dbReference type="EMBL" id="BAAAQD010000008">
    <property type="protein sequence ID" value="GAA1522874.1"/>
    <property type="molecule type" value="Genomic_DNA"/>
</dbReference>
<accession>A0ABN2APB3</accession>
<proteinExistence type="predicted"/>
<evidence type="ECO:0000313" key="2">
    <source>
        <dbReference type="Proteomes" id="UP001501470"/>
    </source>
</evidence>
<organism evidence="1 2">
    <name type="scientific">Dactylosporangium maewongense</name>
    <dbReference type="NCBI Taxonomy" id="634393"/>
    <lineage>
        <taxon>Bacteria</taxon>
        <taxon>Bacillati</taxon>
        <taxon>Actinomycetota</taxon>
        <taxon>Actinomycetes</taxon>
        <taxon>Micromonosporales</taxon>
        <taxon>Micromonosporaceae</taxon>
        <taxon>Dactylosporangium</taxon>
    </lineage>
</organism>
<reference evidence="1 2" key="1">
    <citation type="journal article" date="2019" name="Int. J. Syst. Evol. Microbiol.">
        <title>The Global Catalogue of Microorganisms (GCM) 10K type strain sequencing project: providing services to taxonomists for standard genome sequencing and annotation.</title>
        <authorList>
            <consortium name="The Broad Institute Genomics Platform"/>
            <consortium name="The Broad Institute Genome Sequencing Center for Infectious Disease"/>
            <person name="Wu L."/>
            <person name="Ma J."/>
        </authorList>
    </citation>
    <scope>NUCLEOTIDE SEQUENCE [LARGE SCALE GENOMIC DNA]</scope>
    <source>
        <strain evidence="1 2">JCM 15933</strain>
    </source>
</reference>
<dbReference type="Proteomes" id="UP001501470">
    <property type="component" value="Unassembled WGS sequence"/>
</dbReference>